<evidence type="ECO:0000256" key="2">
    <source>
        <dbReference type="SAM" id="MobiDB-lite"/>
    </source>
</evidence>
<dbReference type="Gene3D" id="1.20.1310.10">
    <property type="entry name" value="Cullin Repeats"/>
    <property type="match status" value="1"/>
</dbReference>
<dbReference type="EMBL" id="RBNJ01018792">
    <property type="protein sequence ID" value="RUS23722.1"/>
    <property type="molecule type" value="Genomic_DNA"/>
</dbReference>
<comment type="similarity">
    <text evidence="1">Belongs to the cullin family.</text>
</comment>
<feature type="domain" description="Cullin N-terminal" evidence="3">
    <location>
        <begin position="70"/>
        <end position="194"/>
    </location>
</feature>
<dbReference type="GO" id="GO:0031625">
    <property type="term" value="F:ubiquitin protein ligase binding"/>
    <property type="evidence" value="ECO:0007669"/>
    <property type="project" value="InterPro"/>
</dbReference>
<comment type="caution">
    <text evidence="4">The sequence shown here is derived from an EMBL/GenBank/DDBJ whole genome shotgun (WGS) entry which is preliminary data.</text>
</comment>
<feature type="compositionally biased region" description="Basic and acidic residues" evidence="2">
    <location>
        <begin position="308"/>
        <end position="322"/>
    </location>
</feature>
<evidence type="ECO:0000256" key="1">
    <source>
        <dbReference type="ARBA" id="ARBA00006019"/>
    </source>
</evidence>
<dbReference type="SUPFAM" id="SSF74788">
    <property type="entry name" value="Cullin repeat-like"/>
    <property type="match status" value="1"/>
</dbReference>
<dbReference type="PANTHER" id="PTHR46636:SF1">
    <property type="entry name" value="CDK2-ASSOCIATED AND CULLIN DOMAIN-CONTAINING PROTEIN 1"/>
    <property type="match status" value="1"/>
</dbReference>
<accession>A0A433Q1W4</accession>
<sequence>MDAAILSHQIAIDTVSPVASTASVTAFPRSDPTALTSPVKVTETSYASSYWPHISKFVRLALQAELQTATPLHTFSHEELYRSIYWVCWQGFQKQLYADLIALVSETLSAIERQLNGTEAAAAAAATGREGDIGMWLERFSCVVHNHERAMGVMTSVFAYLDRTYVQYERHERLHDILLRFFSSLILEPSEARILFVFRAIVEDPAASPDPDGVTKLVQALYRFDPEYAYLSPRLFQTACDLVPTAGFAELCLKHGQCETRHQIQQLVSVTEHPHLKRPLERETTLHAGAAEAMVMMMVDEGGGGGRGRVDEDGCELKRERL</sequence>
<dbReference type="InterPro" id="IPR001373">
    <property type="entry name" value="Cullin_N"/>
</dbReference>
<evidence type="ECO:0000313" key="4">
    <source>
        <dbReference type="EMBL" id="RUS23722.1"/>
    </source>
</evidence>
<reference evidence="4 5" key="1">
    <citation type="journal article" date="2018" name="New Phytol.">
        <title>Phylogenomics of Endogonaceae and evolution of mycorrhizas within Mucoromycota.</title>
        <authorList>
            <person name="Chang Y."/>
            <person name="Desiro A."/>
            <person name="Na H."/>
            <person name="Sandor L."/>
            <person name="Lipzen A."/>
            <person name="Clum A."/>
            <person name="Barry K."/>
            <person name="Grigoriev I.V."/>
            <person name="Martin F.M."/>
            <person name="Stajich J.E."/>
            <person name="Smith M.E."/>
            <person name="Bonito G."/>
            <person name="Spatafora J.W."/>
        </authorList>
    </citation>
    <scope>NUCLEOTIDE SEQUENCE [LARGE SCALE GENOMIC DNA]</scope>
    <source>
        <strain evidence="4 5">AD002</strain>
    </source>
</reference>
<dbReference type="PANTHER" id="PTHR46636">
    <property type="entry name" value="CDK2-ASSOCIATED AND CULLIN DOMAIN-CONTAINING PROTEIN 1"/>
    <property type="match status" value="1"/>
</dbReference>
<gene>
    <name evidence="4" type="ORF">BC938DRAFT_474718</name>
</gene>
<dbReference type="Pfam" id="PF00888">
    <property type="entry name" value="Cullin"/>
    <property type="match status" value="1"/>
</dbReference>
<dbReference type="GO" id="GO:0019901">
    <property type="term" value="F:protein kinase binding"/>
    <property type="evidence" value="ECO:0007669"/>
    <property type="project" value="TreeGrafter"/>
</dbReference>
<name>A0A433Q1W4_9FUNG</name>
<evidence type="ECO:0000259" key="3">
    <source>
        <dbReference type="Pfam" id="PF00888"/>
    </source>
</evidence>
<dbReference type="GO" id="GO:0000082">
    <property type="term" value="P:G1/S transition of mitotic cell cycle"/>
    <property type="evidence" value="ECO:0007669"/>
    <property type="project" value="TreeGrafter"/>
</dbReference>
<protein>
    <recommendedName>
        <fullName evidence="3">Cullin N-terminal domain-containing protein</fullName>
    </recommendedName>
</protein>
<evidence type="ECO:0000313" key="5">
    <source>
        <dbReference type="Proteomes" id="UP000274822"/>
    </source>
</evidence>
<feature type="region of interest" description="Disordered" evidence="2">
    <location>
        <begin position="302"/>
        <end position="322"/>
    </location>
</feature>
<dbReference type="GO" id="GO:0006511">
    <property type="term" value="P:ubiquitin-dependent protein catabolic process"/>
    <property type="evidence" value="ECO:0007669"/>
    <property type="project" value="InterPro"/>
</dbReference>
<dbReference type="AlphaFoldDB" id="A0A433Q1W4"/>
<dbReference type="Proteomes" id="UP000274822">
    <property type="component" value="Unassembled WGS sequence"/>
</dbReference>
<organism evidence="4 5">
    <name type="scientific">Jimgerdemannia flammicorona</name>
    <dbReference type="NCBI Taxonomy" id="994334"/>
    <lineage>
        <taxon>Eukaryota</taxon>
        <taxon>Fungi</taxon>
        <taxon>Fungi incertae sedis</taxon>
        <taxon>Mucoromycota</taxon>
        <taxon>Mucoromycotina</taxon>
        <taxon>Endogonomycetes</taxon>
        <taxon>Endogonales</taxon>
        <taxon>Endogonaceae</taxon>
        <taxon>Jimgerdemannia</taxon>
    </lineage>
</organism>
<dbReference type="InterPro" id="IPR042652">
    <property type="entry name" value="CACUL1"/>
</dbReference>
<dbReference type="InterPro" id="IPR016159">
    <property type="entry name" value="Cullin_repeat-like_dom_sf"/>
</dbReference>
<proteinExistence type="inferred from homology"/>
<keyword evidence="5" id="KW-1185">Reference proteome</keyword>